<comment type="caution">
    <text evidence="2">The sequence shown here is derived from an EMBL/GenBank/DDBJ whole genome shotgun (WGS) entry which is preliminary data.</text>
</comment>
<dbReference type="InterPro" id="IPR036388">
    <property type="entry name" value="WH-like_DNA-bd_sf"/>
</dbReference>
<keyword evidence="1" id="KW-0812">Transmembrane</keyword>
<protein>
    <submittedName>
        <fullName evidence="2">ArsR family transcriptional regulator</fullName>
    </submittedName>
</protein>
<feature type="transmembrane region" description="Helical" evidence="1">
    <location>
        <begin position="153"/>
        <end position="173"/>
    </location>
</feature>
<dbReference type="Gene3D" id="1.10.10.10">
    <property type="entry name" value="Winged helix-like DNA-binding domain superfamily/Winged helix DNA-binding domain"/>
    <property type="match status" value="1"/>
</dbReference>
<gene>
    <name evidence="2" type="ORF">ENO26_10960</name>
</gene>
<accession>A0A7J2U6T5</accession>
<dbReference type="InterPro" id="IPR036390">
    <property type="entry name" value="WH_DNA-bd_sf"/>
</dbReference>
<name>A0A7J2U6T5_9CREN</name>
<evidence type="ECO:0000313" key="2">
    <source>
        <dbReference type="EMBL" id="HEM68057.1"/>
    </source>
</evidence>
<dbReference type="SUPFAM" id="SSF46785">
    <property type="entry name" value="Winged helix' DNA-binding domain"/>
    <property type="match status" value="1"/>
</dbReference>
<sequence>MKRLSNLIAPLLLIAILAPLALLIAMVVLAYSYTYIVFDSCGYETAKAITRMYTNISGPILFPWQINTMPRNSIVVVLATNISIGLELIKSVDLSQVTLVATDIVGNVDVGNNIINYSDAWLYCIYKDRDALNRIARAVMSVKPSVSTSQASLTPLLVAVVVVGVAASMYRAFEDKLKNFIDKVKRVIPLPILVFLRIKIEKEEALNHPLRRAIYEVITNSGAIKLYDLLKLGSRASIEWHVWILIRTGLVSEVRVGKKRYLIDPANTEQSLKTLIQLDEDVKCIAENSTKRLKELIAICRTDEETINRVLELIRKTQSTATL</sequence>
<reference evidence="2" key="1">
    <citation type="journal article" date="2020" name="mSystems">
        <title>Genome- and Community-Level Interaction Insights into Carbon Utilization and Element Cycling Functions of Hydrothermarchaeota in Hydrothermal Sediment.</title>
        <authorList>
            <person name="Zhou Z."/>
            <person name="Liu Y."/>
            <person name="Xu W."/>
            <person name="Pan J."/>
            <person name="Luo Z.H."/>
            <person name="Li M."/>
        </authorList>
    </citation>
    <scope>NUCLEOTIDE SEQUENCE [LARGE SCALE GENOMIC DNA]</scope>
    <source>
        <strain evidence="2">SpSt-125</strain>
    </source>
</reference>
<evidence type="ECO:0000256" key="1">
    <source>
        <dbReference type="SAM" id="Phobius"/>
    </source>
</evidence>
<organism evidence="2">
    <name type="scientific">Ignisphaera aggregans</name>
    <dbReference type="NCBI Taxonomy" id="334771"/>
    <lineage>
        <taxon>Archaea</taxon>
        <taxon>Thermoproteota</taxon>
        <taxon>Thermoprotei</taxon>
        <taxon>Desulfurococcales</taxon>
        <taxon>Desulfurococcaceae</taxon>
        <taxon>Ignisphaera</taxon>
    </lineage>
</organism>
<dbReference type="AlphaFoldDB" id="A0A7J2U6T5"/>
<keyword evidence="1" id="KW-0472">Membrane</keyword>
<dbReference type="EMBL" id="DSEU01000076">
    <property type="protein sequence ID" value="HEM68057.1"/>
    <property type="molecule type" value="Genomic_DNA"/>
</dbReference>
<proteinExistence type="predicted"/>
<keyword evidence="1" id="KW-1133">Transmembrane helix</keyword>